<evidence type="ECO:0008006" key="3">
    <source>
        <dbReference type="Google" id="ProtNLM"/>
    </source>
</evidence>
<comment type="caution">
    <text evidence="1">The sequence shown here is derived from an EMBL/GenBank/DDBJ whole genome shotgun (WGS) entry which is preliminary data.</text>
</comment>
<keyword evidence="2" id="KW-1185">Reference proteome</keyword>
<protein>
    <recommendedName>
        <fullName evidence="3">Transposase</fullName>
    </recommendedName>
</protein>
<name>A0A9X0QB89_9BACT</name>
<proteinExistence type="predicted"/>
<organism evidence="1 2">
    <name type="scientific">Tunturiibacter gelidiferens</name>
    <dbReference type="NCBI Taxonomy" id="3069689"/>
    <lineage>
        <taxon>Bacteria</taxon>
        <taxon>Pseudomonadati</taxon>
        <taxon>Acidobacteriota</taxon>
        <taxon>Terriglobia</taxon>
        <taxon>Terriglobales</taxon>
        <taxon>Acidobacteriaceae</taxon>
        <taxon>Tunturiibacter</taxon>
    </lineage>
</organism>
<dbReference type="Proteomes" id="UP000535182">
    <property type="component" value="Unassembled WGS sequence"/>
</dbReference>
<dbReference type="AlphaFoldDB" id="A0A9X0QB89"/>
<sequence>MHGARSAVLRVKRERSPFGPWLNALERRSSVKVVITAAANKLARIAWAVLSSGDEYRSTTISMAI</sequence>
<evidence type="ECO:0000313" key="2">
    <source>
        <dbReference type="Proteomes" id="UP000535182"/>
    </source>
</evidence>
<dbReference type="EMBL" id="JACHEB010000002">
    <property type="protein sequence ID" value="MBB5327266.1"/>
    <property type="molecule type" value="Genomic_DNA"/>
</dbReference>
<evidence type="ECO:0000313" key="1">
    <source>
        <dbReference type="EMBL" id="MBB5327266.1"/>
    </source>
</evidence>
<gene>
    <name evidence="1" type="ORF">HDF14_000871</name>
</gene>
<accession>A0A9X0QB89</accession>
<reference evidence="1 2" key="1">
    <citation type="submission" date="2020-08" db="EMBL/GenBank/DDBJ databases">
        <title>Genomic Encyclopedia of Type Strains, Phase IV (KMG-V): Genome sequencing to study the core and pangenomes of soil and plant-associated prokaryotes.</title>
        <authorList>
            <person name="Whitman W."/>
        </authorList>
    </citation>
    <scope>NUCLEOTIDE SEQUENCE [LARGE SCALE GENOMIC DNA]</scope>
    <source>
        <strain evidence="1 2">X5P2</strain>
    </source>
</reference>